<proteinExistence type="predicted"/>
<evidence type="ECO:0000313" key="1">
    <source>
        <dbReference type="EMBL" id="OWY99652.1"/>
    </source>
</evidence>
<accession>A0A225V307</accession>
<reference evidence="2" key="1">
    <citation type="submission" date="2017-03" db="EMBL/GenBank/DDBJ databases">
        <title>Phytopthora megakarya and P. palmivora, two closely related causual agents of cacao black pod achieved similar genome size and gene model numbers by different mechanisms.</title>
        <authorList>
            <person name="Ali S."/>
            <person name="Shao J."/>
            <person name="Larry D.J."/>
            <person name="Kronmiller B."/>
            <person name="Shen D."/>
            <person name="Strem M.D."/>
            <person name="Melnick R.L."/>
            <person name="Guiltinan M.J."/>
            <person name="Tyler B.M."/>
            <person name="Meinhardt L.W."/>
            <person name="Bailey B.A."/>
        </authorList>
    </citation>
    <scope>NUCLEOTIDE SEQUENCE [LARGE SCALE GENOMIC DNA]</scope>
    <source>
        <strain evidence="2">zdho120</strain>
    </source>
</reference>
<sequence length="14" mass="1437">MSSSAIPANFSLLV</sequence>
<keyword evidence="2" id="KW-1185">Reference proteome</keyword>
<dbReference type="EMBL" id="NBNE01008284">
    <property type="protein sequence ID" value="OWY99652.1"/>
    <property type="molecule type" value="Genomic_DNA"/>
</dbReference>
<organism evidence="1 2">
    <name type="scientific">Phytophthora megakarya</name>
    <dbReference type="NCBI Taxonomy" id="4795"/>
    <lineage>
        <taxon>Eukaryota</taxon>
        <taxon>Sar</taxon>
        <taxon>Stramenopiles</taxon>
        <taxon>Oomycota</taxon>
        <taxon>Peronosporomycetes</taxon>
        <taxon>Peronosporales</taxon>
        <taxon>Peronosporaceae</taxon>
        <taxon>Phytophthora</taxon>
    </lineage>
</organism>
<feature type="non-terminal residue" evidence="1">
    <location>
        <position position="14"/>
    </location>
</feature>
<comment type="caution">
    <text evidence="1">The sequence shown here is derived from an EMBL/GenBank/DDBJ whole genome shotgun (WGS) entry which is preliminary data.</text>
</comment>
<protein>
    <submittedName>
        <fullName evidence="1">Unc-45 family protein</fullName>
    </submittedName>
</protein>
<dbReference type="Proteomes" id="UP000198211">
    <property type="component" value="Unassembled WGS sequence"/>
</dbReference>
<gene>
    <name evidence="1" type="ORF">PHMEG_00029316</name>
</gene>
<name>A0A225V307_9STRA</name>
<evidence type="ECO:0000313" key="2">
    <source>
        <dbReference type="Proteomes" id="UP000198211"/>
    </source>
</evidence>